<accession>A0AAV6SCR3</accession>
<sequence length="78" mass="9117">MAFVPHQNGGRQSPYGVAIFEHDRFSPTYVNLLDFPQKTKCSLMFEMAERRRRARALQRGCNQIPEQSLSTAKWNWTD</sequence>
<organism evidence="1 2">
    <name type="scientific">Solea senegalensis</name>
    <name type="common">Senegalese sole</name>
    <dbReference type="NCBI Taxonomy" id="28829"/>
    <lineage>
        <taxon>Eukaryota</taxon>
        <taxon>Metazoa</taxon>
        <taxon>Chordata</taxon>
        <taxon>Craniata</taxon>
        <taxon>Vertebrata</taxon>
        <taxon>Euteleostomi</taxon>
        <taxon>Actinopterygii</taxon>
        <taxon>Neopterygii</taxon>
        <taxon>Teleostei</taxon>
        <taxon>Neoteleostei</taxon>
        <taxon>Acanthomorphata</taxon>
        <taxon>Carangaria</taxon>
        <taxon>Pleuronectiformes</taxon>
        <taxon>Pleuronectoidei</taxon>
        <taxon>Soleidae</taxon>
        <taxon>Solea</taxon>
    </lineage>
</organism>
<comment type="caution">
    <text evidence="1">The sequence shown here is derived from an EMBL/GenBank/DDBJ whole genome shotgun (WGS) entry which is preliminary data.</text>
</comment>
<evidence type="ECO:0000313" key="2">
    <source>
        <dbReference type="Proteomes" id="UP000693946"/>
    </source>
</evidence>
<keyword evidence="2" id="KW-1185">Reference proteome</keyword>
<dbReference type="EMBL" id="JAGKHQ010000006">
    <property type="protein sequence ID" value="KAG7514723.1"/>
    <property type="molecule type" value="Genomic_DNA"/>
</dbReference>
<name>A0AAV6SCR3_SOLSE</name>
<protein>
    <submittedName>
        <fullName evidence="1">Uncharacterized protein</fullName>
    </submittedName>
</protein>
<proteinExistence type="predicted"/>
<dbReference type="AlphaFoldDB" id="A0AAV6SCR3"/>
<gene>
    <name evidence="1" type="ORF">JOB18_041215</name>
</gene>
<dbReference type="Proteomes" id="UP000693946">
    <property type="component" value="Linkage Group LG14"/>
</dbReference>
<evidence type="ECO:0000313" key="1">
    <source>
        <dbReference type="EMBL" id="KAG7514723.1"/>
    </source>
</evidence>
<reference evidence="1 2" key="1">
    <citation type="journal article" date="2021" name="Sci. Rep.">
        <title>Chromosome anchoring in Senegalese sole (Solea senegalensis) reveals sex-associated markers and genome rearrangements in flatfish.</title>
        <authorList>
            <person name="Guerrero-Cozar I."/>
            <person name="Gomez-Garrido J."/>
            <person name="Berbel C."/>
            <person name="Martinez-Blanch J.F."/>
            <person name="Alioto T."/>
            <person name="Claros M.G."/>
            <person name="Gagnaire P.A."/>
            <person name="Manchado M."/>
        </authorList>
    </citation>
    <scope>NUCLEOTIDE SEQUENCE [LARGE SCALE GENOMIC DNA]</scope>
    <source>
        <strain evidence="1">Sse05_10M</strain>
    </source>
</reference>